<protein>
    <submittedName>
        <fullName evidence="1">Uncharacterized protein</fullName>
    </submittedName>
</protein>
<accession>A0A6M3IXZ0</accession>
<name>A0A6M3IXZ0_9ZZZZ</name>
<gene>
    <name evidence="2" type="ORF">MM415A02936_0005</name>
    <name evidence="1" type="ORF">MM415B00852_0028</name>
</gene>
<dbReference type="AlphaFoldDB" id="A0A6M3IXZ0"/>
<evidence type="ECO:0000313" key="1">
    <source>
        <dbReference type="EMBL" id="QJA61935.1"/>
    </source>
</evidence>
<dbReference type="EMBL" id="MT141457">
    <property type="protein sequence ID" value="QJA61935.1"/>
    <property type="molecule type" value="Genomic_DNA"/>
</dbReference>
<evidence type="ECO:0000313" key="2">
    <source>
        <dbReference type="EMBL" id="QJA72058.1"/>
    </source>
</evidence>
<dbReference type="EMBL" id="MT141921">
    <property type="protein sequence ID" value="QJA72058.1"/>
    <property type="molecule type" value="Genomic_DNA"/>
</dbReference>
<proteinExistence type="predicted"/>
<organism evidence="1">
    <name type="scientific">viral metagenome</name>
    <dbReference type="NCBI Taxonomy" id="1070528"/>
    <lineage>
        <taxon>unclassified sequences</taxon>
        <taxon>metagenomes</taxon>
        <taxon>organismal metagenomes</taxon>
    </lineage>
</organism>
<reference evidence="1" key="1">
    <citation type="submission" date="2020-03" db="EMBL/GenBank/DDBJ databases">
        <title>The deep terrestrial virosphere.</title>
        <authorList>
            <person name="Holmfeldt K."/>
            <person name="Nilsson E."/>
            <person name="Simone D."/>
            <person name="Lopez-Fernandez M."/>
            <person name="Wu X."/>
            <person name="de Brujin I."/>
            <person name="Lundin D."/>
            <person name="Andersson A."/>
            <person name="Bertilsson S."/>
            <person name="Dopson M."/>
        </authorList>
    </citation>
    <scope>NUCLEOTIDE SEQUENCE</scope>
    <source>
        <strain evidence="2">MM415A02936</strain>
        <strain evidence="1">MM415B00852</strain>
    </source>
</reference>
<sequence length="69" mass="8014">MDSEFIKLLKKLPDKKITLKKDSKCDFFLHSQCPFKTCSGKDGQFDGFVCDIKSLKEMYLKNVRNFETG</sequence>